<dbReference type="InterPro" id="IPR015421">
    <property type="entry name" value="PyrdxlP-dep_Trfase_major"/>
</dbReference>
<dbReference type="Gene3D" id="4.10.280.50">
    <property type="match status" value="1"/>
</dbReference>
<comment type="cofactor">
    <cofactor evidence="1 8">
        <name>pyridoxal 5'-phosphate</name>
        <dbReference type="ChEBI" id="CHEBI:597326"/>
    </cofactor>
</comment>
<dbReference type="Proteomes" id="UP001330749">
    <property type="component" value="Unassembled WGS sequence"/>
</dbReference>
<keyword evidence="4 9" id="KW-0210">Decarboxylase</keyword>
<dbReference type="GO" id="GO:0004351">
    <property type="term" value="F:glutamate decarboxylase activity"/>
    <property type="evidence" value="ECO:0007669"/>
    <property type="project" value="UniProtKB-EC"/>
</dbReference>
<accession>A0ABU6NBT4</accession>
<dbReference type="EMBL" id="JARMQG010000207">
    <property type="protein sequence ID" value="MED3563687.1"/>
    <property type="molecule type" value="Genomic_DNA"/>
</dbReference>
<dbReference type="Pfam" id="PF00282">
    <property type="entry name" value="Pyridoxal_deC"/>
    <property type="match status" value="1"/>
</dbReference>
<organism evidence="10 11">
    <name type="scientific">Bacillus xiapuensis</name>
    <dbReference type="NCBI Taxonomy" id="2014075"/>
    <lineage>
        <taxon>Bacteria</taxon>
        <taxon>Bacillati</taxon>
        <taxon>Bacillota</taxon>
        <taxon>Bacilli</taxon>
        <taxon>Bacillales</taxon>
        <taxon>Bacillaceae</taxon>
        <taxon>Bacillus</taxon>
    </lineage>
</organism>
<dbReference type="PANTHER" id="PTHR43321">
    <property type="entry name" value="GLUTAMATE DECARBOXYLASE"/>
    <property type="match status" value="1"/>
</dbReference>
<dbReference type="InterPro" id="IPR010107">
    <property type="entry name" value="Glutamate_decarboxylase"/>
</dbReference>
<reference evidence="10 11" key="1">
    <citation type="submission" date="2023-03" db="EMBL/GenBank/DDBJ databases">
        <title>Bacillus Genome Sequencing.</title>
        <authorList>
            <person name="Dunlap C."/>
        </authorList>
    </citation>
    <scope>NUCLEOTIDE SEQUENCE [LARGE SCALE GENOMIC DNA]</scope>
    <source>
        <strain evidence="10 11">B-14544</strain>
    </source>
</reference>
<dbReference type="RefSeq" id="WP_327968750.1">
    <property type="nucleotide sequence ID" value="NZ_JARMQG010000207.1"/>
</dbReference>
<name>A0ABU6NBT4_9BACI</name>
<evidence type="ECO:0000256" key="4">
    <source>
        <dbReference type="ARBA" id="ARBA00022793"/>
    </source>
</evidence>
<comment type="catalytic activity">
    <reaction evidence="7 9">
        <text>L-glutamate + H(+) = 4-aminobutanoate + CO2</text>
        <dbReference type="Rhea" id="RHEA:17785"/>
        <dbReference type="ChEBI" id="CHEBI:15378"/>
        <dbReference type="ChEBI" id="CHEBI:16526"/>
        <dbReference type="ChEBI" id="CHEBI:29985"/>
        <dbReference type="ChEBI" id="CHEBI:59888"/>
        <dbReference type="EC" id="4.1.1.15"/>
    </reaction>
</comment>
<evidence type="ECO:0000256" key="6">
    <source>
        <dbReference type="ARBA" id="ARBA00023239"/>
    </source>
</evidence>
<evidence type="ECO:0000256" key="2">
    <source>
        <dbReference type="ARBA" id="ARBA00009533"/>
    </source>
</evidence>
<evidence type="ECO:0000256" key="9">
    <source>
        <dbReference type="RuleBase" id="RU361171"/>
    </source>
</evidence>
<dbReference type="Gene3D" id="3.90.1150.160">
    <property type="match status" value="1"/>
</dbReference>
<evidence type="ECO:0000256" key="3">
    <source>
        <dbReference type="ARBA" id="ARBA00012421"/>
    </source>
</evidence>
<dbReference type="Gene3D" id="3.40.640.10">
    <property type="entry name" value="Type I PLP-dependent aspartate aminotransferase-like (Major domain)"/>
    <property type="match status" value="1"/>
</dbReference>
<dbReference type="SUPFAM" id="SSF53383">
    <property type="entry name" value="PLP-dependent transferases"/>
    <property type="match status" value="1"/>
</dbReference>
<keyword evidence="11" id="KW-1185">Reference proteome</keyword>
<evidence type="ECO:0000256" key="8">
    <source>
        <dbReference type="RuleBase" id="RU000382"/>
    </source>
</evidence>
<comment type="similarity">
    <text evidence="2 8">Belongs to the group II decarboxylase family.</text>
</comment>
<comment type="caution">
    <text evidence="10">The sequence shown here is derived from an EMBL/GenBank/DDBJ whole genome shotgun (WGS) entry which is preliminary data.</text>
</comment>
<proteinExistence type="inferred from homology"/>
<dbReference type="EC" id="4.1.1.15" evidence="3 9"/>
<dbReference type="InterPro" id="IPR002129">
    <property type="entry name" value="PyrdxlP-dep_de-COase"/>
</dbReference>
<keyword evidence="6 8" id="KW-0456">Lyase</keyword>
<dbReference type="InterPro" id="IPR015424">
    <property type="entry name" value="PyrdxlP-dep_Trfase"/>
</dbReference>
<evidence type="ECO:0000256" key="1">
    <source>
        <dbReference type="ARBA" id="ARBA00001933"/>
    </source>
</evidence>
<evidence type="ECO:0000256" key="5">
    <source>
        <dbReference type="ARBA" id="ARBA00022898"/>
    </source>
</evidence>
<gene>
    <name evidence="10" type="ORF">P4447_14770</name>
</gene>
<dbReference type="PANTHER" id="PTHR43321:SF3">
    <property type="entry name" value="GLUTAMATE DECARBOXYLASE"/>
    <property type="match status" value="1"/>
</dbReference>
<dbReference type="NCBIfam" id="TIGR01788">
    <property type="entry name" value="Glu-decarb-GAD"/>
    <property type="match status" value="1"/>
</dbReference>
<evidence type="ECO:0000313" key="11">
    <source>
        <dbReference type="Proteomes" id="UP001330749"/>
    </source>
</evidence>
<evidence type="ECO:0000256" key="7">
    <source>
        <dbReference type="ARBA" id="ARBA00048868"/>
    </source>
</evidence>
<keyword evidence="5 8" id="KW-0663">Pyridoxal phosphate</keyword>
<sequence>MKSRYKTFRPYFSYFNPYYPITYNNLYMAYQPPSLTHLTPEWALSAEFSRKALYDSYYNLQKLARRSNSKRHERHQFSVDPLLLRNGEDRNPHFRIPDQGMISETAYQMIHDEITLDSKPLLNLASFVTTWMEPSADRLYAESYNKNLIDKCEYVQTTAIEDRCVRMLAELWHSPRPLHTIGVSTTGSSEACMLGGLALKRRWQKARKKQGKPIDRPNIVFSSTVQIVWKKFANYWDVEPRYVNISPDCLSIDPEGVIAAVDENTIGIVTTFGVTYTGLYEPVEKIAKALDDLQSKTGLDIPIHVDAASGGFVAPFLQPDLVWDFQLPRVKSINVSGHKYGLVYPGIGWIIWREPEELPEDLIFHVSYLGGNIPTFTLSFSRPSAQVLLQYYNFLRLGKAGYYEVQKASQTVALFLSNVIQSIGPFEVLTDGSDIPVLTWRLKEGYTSIWNLYNLSRQLLTFGWQVPAYPLPPNMENVIVMRVVVRNGFSMNMAQLFLTNLKQAVSFLDTLDRPILHDNNCDINFHH</sequence>
<evidence type="ECO:0000313" key="10">
    <source>
        <dbReference type="EMBL" id="MED3563687.1"/>
    </source>
</evidence>
<protein>
    <recommendedName>
        <fullName evidence="3 9">Glutamate decarboxylase</fullName>
        <ecNumber evidence="3 9">4.1.1.15</ecNumber>
    </recommendedName>
</protein>